<evidence type="ECO:0000256" key="2">
    <source>
        <dbReference type="ARBA" id="ARBA00022801"/>
    </source>
</evidence>
<dbReference type="SUPFAM" id="SSF56317">
    <property type="entry name" value="Carbon-nitrogen hydrolase"/>
    <property type="match status" value="1"/>
</dbReference>
<organism evidence="4 5">
    <name type="scientific">Lentibacter algarum</name>
    <dbReference type="NCBI Taxonomy" id="576131"/>
    <lineage>
        <taxon>Bacteria</taxon>
        <taxon>Pseudomonadati</taxon>
        <taxon>Pseudomonadota</taxon>
        <taxon>Alphaproteobacteria</taxon>
        <taxon>Rhodobacterales</taxon>
        <taxon>Roseobacteraceae</taxon>
        <taxon>Lentibacter</taxon>
    </lineage>
</organism>
<keyword evidence="2 4" id="KW-0378">Hydrolase</keyword>
<dbReference type="RefSeq" id="WP_089893853.1">
    <property type="nucleotide sequence ID" value="NZ_CALLJM010000021.1"/>
</dbReference>
<dbReference type="EMBL" id="FNPR01000004">
    <property type="protein sequence ID" value="SDY81032.1"/>
    <property type="molecule type" value="Genomic_DNA"/>
</dbReference>
<dbReference type="AlphaFoldDB" id="A0A1H3MWC9"/>
<dbReference type="OrthoDB" id="9811121at2"/>
<dbReference type="PROSITE" id="PS01227">
    <property type="entry name" value="UPF0012"/>
    <property type="match status" value="1"/>
</dbReference>
<dbReference type="InterPro" id="IPR036526">
    <property type="entry name" value="C-N_Hydrolase_sf"/>
</dbReference>
<feature type="domain" description="CN hydrolase" evidence="3">
    <location>
        <begin position="1"/>
        <end position="254"/>
    </location>
</feature>
<dbReference type="PANTHER" id="PTHR23088">
    <property type="entry name" value="NITRILASE-RELATED"/>
    <property type="match status" value="1"/>
</dbReference>
<dbReference type="InterPro" id="IPR001110">
    <property type="entry name" value="UPF0012_CS"/>
</dbReference>
<proteinExistence type="inferred from homology"/>
<dbReference type="InterPro" id="IPR045254">
    <property type="entry name" value="Nit1/2_C-N_Hydrolase"/>
</dbReference>
<gene>
    <name evidence="4" type="ORF">SAMN05444486_10437</name>
</gene>
<dbReference type="GeneID" id="78125679"/>
<evidence type="ECO:0000313" key="4">
    <source>
        <dbReference type="EMBL" id="SDY81032.1"/>
    </source>
</evidence>
<keyword evidence="5" id="KW-1185">Reference proteome</keyword>
<accession>A0A1H3MWC9</accession>
<dbReference type="Gene3D" id="3.60.110.10">
    <property type="entry name" value="Carbon-nitrogen hydrolase"/>
    <property type="match status" value="1"/>
</dbReference>
<evidence type="ECO:0000259" key="3">
    <source>
        <dbReference type="PROSITE" id="PS50263"/>
    </source>
</evidence>
<sequence length="277" mass="30085">MKVALVQLTSTPDPHANLLACEAFVIEAVECGAKFILTPEVSNCIAASKATLLDVLHFEQNDPFLARMKTLAETHEVSILIGSLGVKSEAVEGKFANRSFLIDRMGKVVAKYDKIHMFDVDISETESYRESATYERGTKAVLAKTDFGIVGLSVCYDVRFPHLYRALAQAGAEILTVPAAFAQTTGQAHWHALLRARAIENGAYILAPAQTGLHYTKDGKERRTYGHSLVVSPWGEVLVDAGVEPGVTCFDIDLGEVSKARSRVASLTQSSVFEGPQ</sequence>
<dbReference type="CDD" id="cd07572">
    <property type="entry name" value="nit"/>
    <property type="match status" value="1"/>
</dbReference>
<dbReference type="GO" id="GO:0016811">
    <property type="term" value="F:hydrolase activity, acting on carbon-nitrogen (but not peptide) bonds, in linear amides"/>
    <property type="evidence" value="ECO:0007669"/>
    <property type="project" value="InterPro"/>
</dbReference>
<comment type="similarity">
    <text evidence="1">Belongs to the carbon-nitrogen hydrolase superfamily. NIT1/NIT2 family.</text>
</comment>
<dbReference type="STRING" id="576131.SAMN05444486_10437"/>
<evidence type="ECO:0000256" key="1">
    <source>
        <dbReference type="ARBA" id="ARBA00010613"/>
    </source>
</evidence>
<dbReference type="Proteomes" id="UP000199026">
    <property type="component" value="Unassembled WGS sequence"/>
</dbReference>
<protein>
    <submittedName>
        <fullName evidence="4">Predicted amidohydrolase</fullName>
    </submittedName>
</protein>
<reference evidence="4 5" key="1">
    <citation type="submission" date="2016-10" db="EMBL/GenBank/DDBJ databases">
        <authorList>
            <person name="de Groot N.N."/>
        </authorList>
    </citation>
    <scope>NUCLEOTIDE SEQUENCE [LARGE SCALE GENOMIC DNA]</scope>
    <source>
        <strain evidence="4 5">DSM 24677</strain>
    </source>
</reference>
<evidence type="ECO:0000313" key="5">
    <source>
        <dbReference type="Proteomes" id="UP000199026"/>
    </source>
</evidence>
<dbReference type="Pfam" id="PF00795">
    <property type="entry name" value="CN_hydrolase"/>
    <property type="match status" value="1"/>
</dbReference>
<dbReference type="InterPro" id="IPR003010">
    <property type="entry name" value="C-N_Hydrolase"/>
</dbReference>
<name>A0A1H3MWC9_9RHOB</name>
<dbReference type="PANTHER" id="PTHR23088:SF27">
    <property type="entry name" value="DEAMINATED GLUTATHIONE AMIDASE"/>
    <property type="match status" value="1"/>
</dbReference>
<dbReference type="PROSITE" id="PS50263">
    <property type="entry name" value="CN_HYDROLASE"/>
    <property type="match status" value="1"/>
</dbReference>